<dbReference type="Proteomes" id="UP001530377">
    <property type="component" value="Unassembled WGS sequence"/>
</dbReference>
<accession>A0ABD3RYS7</accession>
<dbReference type="SUPFAM" id="SSF48452">
    <property type="entry name" value="TPR-like"/>
    <property type="match status" value="1"/>
</dbReference>
<name>A0ABD3RYS7_9STRA</name>
<sequence length="558" mass="62783">MSRIALFNSMQHIRTALIAGERLPSLFERVAYYLELTNTYHNETAKFSLGIHRGTINALIDGSTILAADVPTSVDDVQVLTGLYFHRATQAYWQGYNERCQYFIQKFATLVTFDTIREHFMTFIEGMNSVQLLRMVSNASKNRSVRSQAAIWKTISNAVNILKAAASHSRNASYLVKPRMVPFFACRMVQLTMKNGLCKYSILGFVQFAAMLCNNKFAKMIGSIALATRIGKAAMSCSTKRYHTLEQLPNINLVFYSHIAFRTEPLQTCADMFRQGFDASMSRGETGIALFNSMQHIRTALIAGERLPSLFERVAYYLELTNTYHNETAKFSLGIHRGTINALIDGSTILAADVPTSVDDVQVLTGLYFHRATQAYWQGYNERCQYFIQKFATLVTFDTIREHFMTFIEGMNSVQLLRLVSNGSKNRSVRSQAAIWKTISNAVNILKAAASHSSWNFQNKVHLLEAEMFSLQNKISEACTSYVAAISSASSSGFIHEQGLACELAGFHYKRVNDFRSALTYFDRAKQCYTEWGSQLKVDSITLQLESLSDYMPCGASS</sequence>
<dbReference type="InterPro" id="IPR011990">
    <property type="entry name" value="TPR-like_helical_dom_sf"/>
</dbReference>
<proteinExistence type="predicted"/>
<dbReference type="PANTHER" id="PTHR43642">
    <property type="entry name" value="HYBRID SIGNAL TRANSDUCTION HISTIDINE KINASE G"/>
    <property type="match status" value="1"/>
</dbReference>
<protein>
    <submittedName>
        <fullName evidence="1">Uncharacterized protein</fullName>
    </submittedName>
</protein>
<comment type="caution">
    <text evidence="1">The sequence shown here is derived from an EMBL/GenBank/DDBJ whole genome shotgun (WGS) entry which is preliminary data.</text>
</comment>
<organism evidence="1 2">
    <name type="scientific">Cyclostephanos tholiformis</name>
    <dbReference type="NCBI Taxonomy" id="382380"/>
    <lineage>
        <taxon>Eukaryota</taxon>
        <taxon>Sar</taxon>
        <taxon>Stramenopiles</taxon>
        <taxon>Ochrophyta</taxon>
        <taxon>Bacillariophyta</taxon>
        <taxon>Coscinodiscophyceae</taxon>
        <taxon>Thalassiosirophycidae</taxon>
        <taxon>Stephanodiscales</taxon>
        <taxon>Stephanodiscaceae</taxon>
        <taxon>Cyclostephanos</taxon>
    </lineage>
</organism>
<dbReference type="EMBL" id="JALLPB020000106">
    <property type="protein sequence ID" value="KAL3817372.1"/>
    <property type="molecule type" value="Genomic_DNA"/>
</dbReference>
<dbReference type="InterPro" id="IPR053159">
    <property type="entry name" value="Hybrid_Histidine_Kinase"/>
</dbReference>
<dbReference type="PANTHER" id="PTHR43642:SF1">
    <property type="entry name" value="HYBRID SIGNAL TRANSDUCTION HISTIDINE KINASE G"/>
    <property type="match status" value="1"/>
</dbReference>
<gene>
    <name evidence="1" type="ORF">ACHAXA_005007</name>
</gene>
<reference evidence="1 2" key="1">
    <citation type="submission" date="2024-10" db="EMBL/GenBank/DDBJ databases">
        <title>Updated reference genomes for cyclostephanoid diatoms.</title>
        <authorList>
            <person name="Roberts W.R."/>
            <person name="Alverson A.J."/>
        </authorList>
    </citation>
    <scope>NUCLEOTIDE SEQUENCE [LARGE SCALE GENOMIC DNA]</scope>
    <source>
        <strain evidence="1 2">AJA228-03</strain>
    </source>
</reference>
<dbReference type="AlphaFoldDB" id="A0ABD3RYS7"/>
<evidence type="ECO:0000313" key="2">
    <source>
        <dbReference type="Proteomes" id="UP001530377"/>
    </source>
</evidence>
<evidence type="ECO:0000313" key="1">
    <source>
        <dbReference type="EMBL" id="KAL3817372.1"/>
    </source>
</evidence>
<keyword evidence="2" id="KW-1185">Reference proteome</keyword>